<feature type="transmembrane region" description="Helical" evidence="6">
    <location>
        <begin position="1077"/>
        <end position="1098"/>
    </location>
</feature>
<gene>
    <name evidence="7" type="ORF">G8O30_11500</name>
</gene>
<feature type="transmembrane region" description="Helical" evidence="6">
    <location>
        <begin position="319"/>
        <end position="344"/>
    </location>
</feature>
<keyword evidence="4 6" id="KW-1133">Transmembrane helix</keyword>
<dbReference type="Proteomes" id="UP000593626">
    <property type="component" value="Chromosome"/>
</dbReference>
<evidence type="ECO:0000256" key="4">
    <source>
        <dbReference type="ARBA" id="ARBA00022989"/>
    </source>
</evidence>
<keyword evidence="5 6" id="KW-0472">Membrane</keyword>
<feature type="transmembrane region" description="Helical" evidence="6">
    <location>
        <begin position="884"/>
        <end position="901"/>
    </location>
</feature>
<feature type="transmembrane region" description="Helical" evidence="6">
    <location>
        <begin position="1054"/>
        <end position="1070"/>
    </location>
</feature>
<dbReference type="RefSeq" id="WP_239672198.1">
    <property type="nucleotide sequence ID" value="NZ_CP049742.1"/>
</dbReference>
<dbReference type="InterPro" id="IPR043748">
    <property type="entry name" value="DUF5693"/>
</dbReference>
<feature type="transmembrane region" description="Helical" evidence="6">
    <location>
        <begin position="229"/>
        <end position="249"/>
    </location>
</feature>
<comment type="subcellular location">
    <subcellularLocation>
        <location evidence="1">Cell membrane</location>
        <topology evidence="1">Multi-pass membrane protein</topology>
    </subcellularLocation>
</comment>
<evidence type="ECO:0000313" key="7">
    <source>
        <dbReference type="EMBL" id="QPC47529.1"/>
    </source>
</evidence>
<feature type="transmembrane region" description="Helical" evidence="6">
    <location>
        <begin position="356"/>
        <end position="375"/>
    </location>
</feature>
<dbReference type="Pfam" id="PF01943">
    <property type="entry name" value="Polysacc_synt"/>
    <property type="match status" value="1"/>
</dbReference>
<evidence type="ECO:0000256" key="5">
    <source>
        <dbReference type="ARBA" id="ARBA00023136"/>
    </source>
</evidence>
<dbReference type="PANTHER" id="PTHR30250:SF29">
    <property type="entry name" value="POLYSACCHARIDE BIOSYNTHESIS PROTEIN C-TERMINAL DOMAIN-CONTAINING PROTEIN"/>
    <property type="match status" value="1"/>
</dbReference>
<keyword evidence="3 6" id="KW-0812">Transmembrane</keyword>
<feature type="transmembrane region" description="Helical" evidence="6">
    <location>
        <begin position="158"/>
        <end position="177"/>
    </location>
</feature>
<evidence type="ECO:0000256" key="1">
    <source>
        <dbReference type="ARBA" id="ARBA00004651"/>
    </source>
</evidence>
<dbReference type="KEGG" id="mcui:G8O30_11500"/>
<dbReference type="PANTHER" id="PTHR30250">
    <property type="entry name" value="PST FAMILY PREDICTED COLANIC ACID TRANSPORTER"/>
    <property type="match status" value="1"/>
</dbReference>
<keyword evidence="8" id="KW-1185">Reference proteome</keyword>
<name>A0A7S8CCN3_9BACI</name>
<feature type="transmembrane region" description="Helical" evidence="6">
    <location>
        <begin position="410"/>
        <end position="430"/>
    </location>
</feature>
<reference evidence="7 8" key="1">
    <citation type="submission" date="2019-07" db="EMBL/GenBank/DDBJ databases">
        <title>Genome sequence of 2 isolates from Red Sea Mangroves.</title>
        <authorList>
            <person name="Sefrji F."/>
            <person name="Michoud G."/>
            <person name="Merlino G."/>
            <person name="Daffonchio D."/>
        </authorList>
    </citation>
    <scope>NUCLEOTIDE SEQUENCE [LARGE SCALE GENOMIC DNA]</scope>
    <source>
        <strain evidence="7 8">R1DC41</strain>
    </source>
</reference>
<evidence type="ECO:0000256" key="2">
    <source>
        <dbReference type="ARBA" id="ARBA00022475"/>
    </source>
</evidence>
<evidence type="ECO:0000256" key="3">
    <source>
        <dbReference type="ARBA" id="ARBA00022692"/>
    </source>
</evidence>
<evidence type="ECO:0000256" key="6">
    <source>
        <dbReference type="SAM" id="Phobius"/>
    </source>
</evidence>
<feature type="transmembrane region" description="Helical" evidence="6">
    <location>
        <begin position="1006"/>
        <end position="1022"/>
    </location>
</feature>
<keyword evidence="2" id="KW-1003">Cell membrane</keyword>
<feature type="transmembrane region" description="Helical" evidence="6">
    <location>
        <begin position="1104"/>
        <end position="1125"/>
    </location>
</feature>
<dbReference type="InterPro" id="IPR024923">
    <property type="entry name" value="PG_synth_SpoVB"/>
</dbReference>
<feature type="transmembrane region" description="Helical" evidence="6">
    <location>
        <begin position="86"/>
        <end position="106"/>
    </location>
</feature>
<feature type="transmembrane region" description="Helical" evidence="6">
    <location>
        <begin position="938"/>
        <end position="956"/>
    </location>
</feature>
<sequence length="1142" mass="127283">MAQSFLKGTLILTMATLLSKILGSFFRVPLQNIAGDEVLGIFSIVYPIYMVALTLSVAGIPVAISKLISEARARNDFAYVQHLKSTASRLAIVFGVIAFAIVFFGARPLTGYLGSSTYYAIIFVSFTLLIAPYMAVYRGYFQGHENMTHTGVSQILEQFVRVFFILAIAWWFVSAGYSNEVVAGGVMAASIVGALASLGYLLVMYRKRPKVKLTQQNKPETFWPTAKKILLISLPISVGAITMALFNVVDSLTVPRSLGATGLSDNEVAYQYGIFGRGLALVQIATVFSTAVVLSLIPLVSKLRAKGEETKVKQTLEKIFAYTHILSWPIGAGLFVLTVGVNIALFTNAEGSDVLAVLNISSIVTALAVLSTGVLQSLNKPRKAALYVIVAVFMKVILNIFLINKFSLMGAAYSTLLVYTFLWILNMVEIRKSIAFQLGSKSLMLSVVGSAFMGTILYLIVNVIGWEFDSRFITLAAASALTMLGALLYFSVLIIGHDPYVLELLKNPRIQKFLPKSKSGGNKVKKFTPWLLLVLTFLLAFPGIIQRHQIEWANDQYEMVMPYDVLDELSKENEDWPIETILTELRVAGLDSISLEPETLNTQEKEGNLTVFSTEDLNRYSLLNPQFTKLSERSASGGILVFIHNQNNVTDQIKEVFEAEEITVDNLIFYFIERESYRVDHFPIVYDEKKIETIKENGLTLIPRIKDFEVDKNPILFNQLKKYSTDANVLFAGQSVLGFADPITQNKIAEYWSESNTNVYDIESSKEKGFKSLTSKMDNQVVRLISLSLSNAEDVHVSVDKAVRAVKERNIRSVFVRPPALPVEESIPQTVNFMNQVQANMPVFYQDGSPKQYTDVSKWTIYLGLIGAVLFTTFALQKVFSQRWLTILGTVGVMLAGLGYLVTNQIILLQALILGLAILTPISALYPINGIKNSKGLVLKYFEVILITSVGIAVMVSVFNGQEFFLKLEEFKGVKVLYIAPIAFAFIYALYGHIMKILNTAIKYRDAIIMGIVLIIVAYYISRSGNSGSVSNIELIIRQKLEELLYARPRTKEFLIGFPMLVFAIYMTKYSKLVSKYLMIPSAIGVMSMVNTFTHFHIPLHVSILRSIHSILIGFILGLVLIFLFEQGKKLYESKIKPRWSK</sequence>
<feature type="transmembrane region" description="Helical" evidence="6">
    <location>
        <begin position="183"/>
        <end position="203"/>
    </location>
</feature>
<proteinExistence type="predicted"/>
<feature type="transmembrane region" description="Helical" evidence="6">
    <location>
        <begin position="39"/>
        <end position="65"/>
    </location>
</feature>
<dbReference type="GO" id="GO:0005886">
    <property type="term" value="C:plasma membrane"/>
    <property type="evidence" value="ECO:0007669"/>
    <property type="project" value="UniProtKB-SubCell"/>
</dbReference>
<feature type="transmembrane region" description="Helical" evidence="6">
    <location>
        <begin position="118"/>
        <end position="137"/>
    </location>
</feature>
<dbReference type="AlphaFoldDB" id="A0A7S8CCN3"/>
<feature type="transmembrane region" description="Helical" evidence="6">
    <location>
        <begin position="527"/>
        <end position="545"/>
    </location>
</feature>
<feature type="transmembrane region" description="Helical" evidence="6">
    <location>
        <begin position="269"/>
        <end position="299"/>
    </location>
</feature>
<dbReference type="InterPro" id="IPR050833">
    <property type="entry name" value="Poly_Biosynth_Transport"/>
</dbReference>
<feature type="transmembrane region" description="Helical" evidence="6">
    <location>
        <begin position="859"/>
        <end position="877"/>
    </location>
</feature>
<protein>
    <submittedName>
        <fullName evidence="7">Polysaccharide biosynthesis protein</fullName>
    </submittedName>
</protein>
<dbReference type="CDD" id="cd13124">
    <property type="entry name" value="MATE_SpoVB_like"/>
    <property type="match status" value="1"/>
</dbReference>
<dbReference type="EMBL" id="CP049742">
    <property type="protein sequence ID" value="QPC47529.1"/>
    <property type="molecule type" value="Genomic_DNA"/>
</dbReference>
<dbReference type="InterPro" id="IPR002797">
    <property type="entry name" value="Polysacc_synth"/>
</dbReference>
<feature type="transmembrane region" description="Helical" evidence="6">
    <location>
        <begin position="384"/>
        <end position="404"/>
    </location>
</feature>
<feature type="transmembrane region" description="Helical" evidence="6">
    <location>
        <begin position="976"/>
        <end position="994"/>
    </location>
</feature>
<feature type="transmembrane region" description="Helical" evidence="6">
    <location>
        <begin position="907"/>
        <end position="926"/>
    </location>
</feature>
<accession>A0A7S8CCN3</accession>
<dbReference type="Pfam" id="PF18949">
    <property type="entry name" value="DUF5693"/>
    <property type="match status" value="1"/>
</dbReference>
<feature type="transmembrane region" description="Helical" evidence="6">
    <location>
        <begin position="472"/>
        <end position="496"/>
    </location>
</feature>
<feature type="transmembrane region" description="Helical" evidence="6">
    <location>
        <begin position="442"/>
        <end position="466"/>
    </location>
</feature>
<organism evidence="7 8">
    <name type="scientific">Mangrovibacillus cuniculi</name>
    <dbReference type="NCBI Taxonomy" id="2593652"/>
    <lineage>
        <taxon>Bacteria</taxon>
        <taxon>Bacillati</taxon>
        <taxon>Bacillota</taxon>
        <taxon>Bacilli</taxon>
        <taxon>Bacillales</taxon>
        <taxon>Bacillaceae</taxon>
        <taxon>Mangrovibacillus</taxon>
    </lineage>
</organism>
<evidence type="ECO:0000313" key="8">
    <source>
        <dbReference type="Proteomes" id="UP000593626"/>
    </source>
</evidence>